<accession>A0ABV4B4L7</accession>
<dbReference type="Proteomes" id="UP001562178">
    <property type="component" value="Unassembled WGS sequence"/>
</dbReference>
<dbReference type="EMBL" id="JBGBDC010000006">
    <property type="protein sequence ID" value="MEY2252449.1"/>
    <property type="molecule type" value="Genomic_DNA"/>
</dbReference>
<dbReference type="NCBIfam" id="TIGR01540">
    <property type="entry name" value="portal_PBSX"/>
    <property type="match status" value="1"/>
</dbReference>
<dbReference type="RefSeq" id="WP_369460480.1">
    <property type="nucleotide sequence ID" value="NZ_JBGBDC010000006.1"/>
</dbReference>
<comment type="similarity">
    <text evidence="1">Belongs to the phage portal family. PBSX subfamily.</text>
</comment>
<dbReference type="InterPro" id="IPR006944">
    <property type="entry name" value="Phage/GTA_portal"/>
</dbReference>
<evidence type="ECO:0000256" key="1">
    <source>
        <dbReference type="ARBA" id="ARBA00006799"/>
    </source>
</evidence>
<evidence type="ECO:0000313" key="2">
    <source>
        <dbReference type="EMBL" id="MEY2252449.1"/>
    </source>
</evidence>
<proteinExistence type="inferred from homology"/>
<dbReference type="PIRSF" id="PIRSF018494">
    <property type="entry name" value="PBSX_VPQ"/>
    <property type="match status" value="1"/>
</dbReference>
<keyword evidence="3" id="KW-1185">Reference proteome</keyword>
<sequence length="358" mass="40292">MSTTETIAAPEQDHSAPLQSAAPQMFTFGEPEPVVGGRSMIMDYIECLHNDRWYEPPVDFGELARCLRVGAHHESALRFKVNVLTSTLQPTSYLSAETFQAFALDYLVLGNGFLEARESRGKTLLKLKHSLGKYTRRGRDLDQYYFVEDYGRVHEFAKGKVFHLREPDIHQEVYGLPQYLGALQAAFLNEAATLFRRRYYANGSHAGFILYITDPAQDQDDVDRMREQLTKAKGMGNFKNLFYYAPNGKADGIKLIPISEVAAKDEFMSIKNSSRDDVLAAHRVPPQLMGMMPNNTSGFGDVEKASRVFARNEIAPLQMRIKSAINEWAGVEACTFVPYTLGNDPDAEKDKDTDPKKI</sequence>
<dbReference type="Pfam" id="PF04860">
    <property type="entry name" value="Phage_portal"/>
    <property type="match status" value="1"/>
</dbReference>
<name>A0ABV4B4L7_9BURK</name>
<dbReference type="InterPro" id="IPR006430">
    <property type="entry name" value="Phage_portal_PBSX"/>
</dbReference>
<evidence type="ECO:0000313" key="3">
    <source>
        <dbReference type="Proteomes" id="UP001562178"/>
    </source>
</evidence>
<gene>
    <name evidence="2" type="ORF">AB7A72_15635</name>
</gene>
<protein>
    <submittedName>
        <fullName evidence="2">Phage portal protein</fullName>
    </submittedName>
</protein>
<reference evidence="2 3" key="1">
    <citation type="journal article" date="2016" name="Int. J. Syst. Evol. Microbiol.">
        <title>Description of Comamonas sediminis sp. nov., isolated from lagoon sediments.</title>
        <authorList>
            <person name="Subhash Y."/>
            <person name="Bang J.J."/>
            <person name="You T.H."/>
            <person name="Lee S.S."/>
        </authorList>
    </citation>
    <scope>NUCLEOTIDE SEQUENCE [LARGE SCALE GENOMIC DNA]</scope>
    <source>
        <strain evidence="2 3">JCM 31169</strain>
    </source>
</reference>
<comment type="caution">
    <text evidence="2">The sequence shown here is derived from an EMBL/GenBank/DDBJ whole genome shotgun (WGS) entry which is preliminary data.</text>
</comment>
<dbReference type="InterPro" id="IPR030935">
    <property type="entry name" value="PBSX_Proteobac"/>
</dbReference>
<organism evidence="2 3">
    <name type="scientific">Comamonas sediminis</name>
    <dbReference type="NCBI Taxonomy" id="1783360"/>
    <lineage>
        <taxon>Bacteria</taxon>
        <taxon>Pseudomonadati</taxon>
        <taxon>Pseudomonadota</taxon>
        <taxon>Betaproteobacteria</taxon>
        <taxon>Burkholderiales</taxon>
        <taxon>Comamonadaceae</taxon>
        <taxon>Comamonas</taxon>
    </lineage>
</organism>